<evidence type="ECO:0000256" key="9">
    <source>
        <dbReference type="ARBA" id="ARBA00022840"/>
    </source>
</evidence>
<reference evidence="14" key="1">
    <citation type="submission" date="2017-09" db="EMBL/GenBank/DDBJ databases">
        <title>Depth-based differentiation of microbial function through sediment-hosted aquifers and enrichment of novel symbionts in the deep terrestrial subsurface.</title>
        <authorList>
            <person name="Probst A.J."/>
            <person name="Ladd B."/>
            <person name="Jarett J.K."/>
            <person name="Geller-Mcgrath D.E."/>
            <person name="Sieber C.M.K."/>
            <person name="Emerson J.B."/>
            <person name="Anantharaman K."/>
            <person name="Thomas B.C."/>
            <person name="Malmstrom R."/>
            <person name="Stieglmeier M."/>
            <person name="Klingl A."/>
            <person name="Woyke T."/>
            <person name="Ryan C.M."/>
            <person name="Banfield J.F."/>
        </authorList>
    </citation>
    <scope>NUCLEOTIDE SEQUENCE [LARGE SCALE GENOMIC DNA]</scope>
</reference>
<keyword evidence="7 10" id="KW-0028">Amino-acid biosynthesis</keyword>
<evidence type="ECO:0000256" key="4">
    <source>
        <dbReference type="ARBA" id="ARBA00014810"/>
    </source>
</evidence>
<feature type="domain" description="Arginosuccinate synthase C-terminal" evidence="12">
    <location>
        <begin position="178"/>
        <end position="397"/>
    </location>
</feature>
<gene>
    <name evidence="10" type="primary">argG</name>
    <name evidence="13" type="ORF">COT33_01120</name>
</gene>
<dbReference type="InterPro" id="IPR048267">
    <property type="entry name" value="Arginosuc_syn_N"/>
</dbReference>
<feature type="binding site" evidence="10">
    <location>
        <position position="179"/>
    </location>
    <ligand>
        <name>L-citrulline</name>
        <dbReference type="ChEBI" id="CHEBI:57743"/>
    </ligand>
</feature>
<feature type="domain" description="Arginosuccinate synthase-like N-terminal" evidence="11">
    <location>
        <begin position="5"/>
        <end position="169"/>
    </location>
</feature>
<evidence type="ECO:0000256" key="5">
    <source>
        <dbReference type="ARBA" id="ARBA00022571"/>
    </source>
</evidence>
<feature type="binding site" evidence="10">
    <location>
        <position position="91"/>
    </location>
    <ligand>
        <name>L-citrulline</name>
        <dbReference type="ChEBI" id="CHEBI:57743"/>
    </ligand>
</feature>
<feature type="binding site" evidence="10">
    <location>
        <position position="126"/>
    </location>
    <ligand>
        <name>L-citrulline</name>
        <dbReference type="ChEBI" id="CHEBI:57743"/>
    </ligand>
</feature>
<comment type="subunit">
    <text evidence="2 10">Homotetramer.</text>
</comment>
<evidence type="ECO:0000256" key="10">
    <source>
        <dbReference type="HAMAP-Rule" id="MF_00005"/>
    </source>
</evidence>
<evidence type="ECO:0000256" key="3">
    <source>
        <dbReference type="ARBA" id="ARBA00012286"/>
    </source>
</evidence>
<evidence type="ECO:0000256" key="8">
    <source>
        <dbReference type="ARBA" id="ARBA00022741"/>
    </source>
</evidence>
<evidence type="ECO:0000256" key="1">
    <source>
        <dbReference type="ARBA" id="ARBA00004967"/>
    </source>
</evidence>
<feature type="binding site" evidence="10">
    <location>
        <position position="123"/>
    </location>
    <ligand>
        <name>L-aspartate</name>
        <dbReference type="ChEBI" id="CHEBI:29991"/>
    </ligand>
</feature>
<feature type="binding site" evidence="10">
    <location>
        <position position="122"/>
    </location>
    <ligand>
        <name>L-aspartate</name>
        <dbReference type="ChEBI" id="CHEBI:29991"/>
    </ligand>
</feature>
<feature type="binding site" evidence="10">
    <location>
        <position position="116"/>
    </location>
    <ligand>
        <name>ATP</name>
        <dbReference type="ChEBI" id="CHEBI:30616"/>
    </ligand>
</feature>
<dbReference type="Gene3D" id="3.40.50.620">
    <property type="entry name" value="HUPs"/>
    <property type="match status" value="1"/>
</dbReference>
<dbReference type="UniPathway" id="UPA00068">
    <property type="reaction ID" value="UER00113"/>
</dbReference>
<evidence type="ECO:0000259" key="12">
    <source>
        <dbReference type="Pfam" id="PF20979"/>
    </source>
</evidence>
<dbReference type="FunFam" id="3.90.1260.10:FF:000003">
    <property type="entry name" value="Argininosuccinate synthase"/>
    <property type="match status" value="1"/>
</dbReference>
<dbReference type="GO" id="GO:0006526">
    <property type="term" value="P:L-arginine biosynthetic process"/>
    <property type="evidence" value="ECO:0007669"/>
    <property type="project" value="UniProtKB-UniRule"/>
</dbReference>
<dbReference type="GO" id="GO:0000053">
    <property type="term" value="P:argininosuccinate metabolic process"/>
    <property type="evidence" value="ECO:0007669"/>
    <property type="project" value="TreeGrafter"/>
</dbReference>
<dbReference type="AlphaFoldDB" id="A0A2H0YM76"/>
<dbReference type="InterPro" id="IPR001518">
    <property type="entry name" value="Arginosuc_synth"/>
</dbReference>
<sequence>MAKEKVVLAYSGGLDTSVILHWLLQKGYEVIAYMADLGQEEDFKAAKEKALKIGASKVYVEDLKEEFVKDFIFPAIRANAIYEGKYLLGTSLARPLIAKRQIEIAKKENAGIVAHGATGKGNDQVRFELTYWTLLPGIKVIAAWKDKEFLNKFQGRSDEIDYAQKQGIPVKQTKEEPWSTDENIMHVSYEAGELEDPARRPRENMFKMTLSPKEAPDEETEVVIEFEKGTPIKVINLKDGTIKNTGLELFTYLNKLGGENAIGRVDMVENRFVGIKSRGAYETPAGTILLASHRDLEGLTMDREVMHLRDGLIPKLAGLIYNGFWYSPEMELLKTFFDKTQEWVTGKVRVALYKGNVIITGRESPFSLYDQSQSSMDETGSYNPKDAIGFIRINAVRLINSALRKQRFKI</sequence>
<feature type="binding site" evidence="10">
    <location>
        <position position="35"/>
    </location>
    <ligand>
        <name>ATP</name>
        <dbReference type="ChEBI" id="CHEBI:30616"/>
    </ligand>
</feature>
<dbReference type="InterPro" id="IPR024074">
    <property type="entry name" value="AS_cat/multimer_dom_body"/>
</dbReference>
<keyword evidence="8 10" id="KW-0547">Nucleotide-binding</keyword>
<feature type="binding site" evidence="10">
    <location>
        <position position="118"/>
    </location>
    <ligand>
        <name>L-aspartate</name>
        <dbReference type="ChEBI" id="CHEBI:29991"/>
    </ligand>
</feature>
<dbReference type="EC" id="6.3.4.5" evidence="3 10"/>
<comment type="similarity">
    <text evidence="10">Belongs to the argininosuccinate synthase family. Type 1 subfamily.</text>
</comment>
<dbReference type="InterPro" id="IPR048268">
    <property type="entry name" value="Arginosuc_syn_C"/>
</dbReference>
<feature type="binding site" evidence="10">
    <location>
        <position position="122"/>
    </location>
    <ligand>
        <name>L-citrulline</name>
        <dbReference type="ChEBI" id="CHEBI:57743"/>
    </ligand>
</feature>
<keyword evidence="6 10" id="KW-0436">Ligase</keyword>
<evidence type="ECO:0000259" key="11">
    <source>
        <dbReference type="Pfam" id="PF00764"/>
    </source>
</evidence>
<evidence type="ECO:0000313" key="14">
    <source>
        <dbReference type="Proteomes" id="UP000230088"/>
    </source>
</evidence>
<keyword evidence="10" id="KW-0963">Cytoplasm</keyword>
<dbReference type="InterPro" id="IPR018223">
    <property type="entry name" value="Arginosuc_synth_CS"/>
</dbReference>
<dbReference type="Gene3D" id="3.90.1260.10">
    <property type="entry name" value="Argininosuccinate synthetase, chain A, domain 2"/>
    <property type="match status" value="1"/>
</dbReference>
<dbReference type="GO" id="GO:0000050">
    <property type="term" value="P:urea cycle"/>
    <property type="evidence" value="ECO:0007669"/>
    <property type="project" value="TreeGrafter"/>
</dbReference>
<organism evidence="13 14">
    <name type="scientific">Candidatus Nealsonbacteria bacterium CG08_land_8_20_14_0_20_38_20</name>
    <dbReference type="NCBI Taxonomy" id="1974705"/>
    <lineage>
        <taxon>Bacteria</taxon>
        <taxon>Candidatus Nealsoniibacteriota</taxon>
    </lineage>
</organism>
<dbReference type="GO" id="GO:0005737">
    <property type="term" value="C:cytoplasm"/>
    <property type="evidence" value="ECO:0007669"/>
    <property type="project" value="UniProtKB-SubCell"/>
</dbReference>
<name>A0A2H0YM76_9BACT</name>
<dbReference type="PROSITE" id="PS00564">
    <property type="entry name" value="ARGININOSUCCIN_SYN_1"/>
    <property type="match status" value="1"/>
</dbReference>
<dbReference type="HAMAP" id="MF_00005">
    <property type="entry name" value="Arg_succ_synth_type1"/>
    <property type="match status" value="1"/>
</dbReference>
<dbReference type="CDD" id="cd01999">
    <property type="entry name" value="ASS"/>
    <property type="match status" value="1"/>
</dbReference>
<evidence type="ECO:0000313" key="13">
    <source>
        <dbReference type="EMBL" id="PIS39604.1"/>
    </source>
</evidence>
<dbReference type="EMBL" id="PEYD01000020">
    <property type="protein sequence ID" value="PIS39604.1"/>
    <property type="molecule type" value="Genomic_DNA"/>
</dbReference>
<dbReference type="NCBIfam" id="NF001770">
    <property type="entry name" value="PRK00509.1"/>
    <property type="match status" value="1"/>
</dbReference>
<dbReference type="PANTHER" id="PTHR11587:SF2">
    <property type="entry name" value="ARGININOSUCCINATE SYNTHASE"/>
    <property type="match status" value="1"/>
</dbReference>
<keyword evidence="9 10" id="KW-0067">ATP-binding</keyword>
<dbReference type="GO" id="GO:0004055">
    <property type="term" value="F:argininosuccinate synthase activity"/>
    <property type="evidence" value="ECO:0007669"/>
    <property type="project" value="UniProtKB-UniRule"/>
</dbReference>
<comment type="pathway">
    <text evidence="1 10">Amino-acid biosynthesis; L-arginine biosynthesis; L-arginine from L-ornithine and carbamoyl phosphate: step 2/3.</text>
</comment>
<dbReference type="SUPFAM" id="SSF69864">
    <property type="entry name" value="Argininosuccinate synthetase, C-terminal domain"/>
    <property type="match status" value="1"/>
</dbReference>
<feature type="binding site" evidence="10">
    <location>
        <begin position="9"/>
        <end position="17"/>
    </location>
    <ligand>
        <name>ATP</name>
        <dbReference type="ChEBI" id="CHEBI:30616"/>
    </ligand>
</feature>
<feature type="binding site" evidence="10">
    <location>
        <position position="188"/>
    </location>
    <ligand>
        <name>L-citrulline</name>
        <dbReference type="ChEBI" id="CHEBI:57743"/>
    </ligand>
</feature>
<dbReference type="GO" id="GO:0005524">
    <property type="term" value="F:ATP binding"/>
    <property type="evidence" value="ECO:0007669"/>
    <property type="project" value="UniProtKB-UniRule"/>
</dbReference>
<dbReference type="Pfam" id="PF20979">
    <property type="entry name" value="Arginosuc_syn_C"/>
    <property type="match status" value="1"/>
</dbReference>
<dbReference type="InterPro" id="IPR023434">
    <property type="entry name" value="Arginosuc_synth_type_1_subfam"/>
</dbReference>
<dbReference type="NCBIfam" id="TIGR00032">
    <property type="entry name" value="argG"/>
    <property type="match status" value="1"/>
</dbReference>
<proteinExistence type="inferred from homology"/>
<dbReference type="InterPro" id="IPR014729">
    <property type="entry name" value="Rossmann-like_a/b/a_fold"/>
</dbReference>
<comment type="subcellular location">
    <subcellularLocation>
        <location evidence="10">Cytoplasm</location>
    </subcellularLocation>
</comment>
<feature type="binding site" evidence="10">
    <location>
        <position position="281"/>
    </location>
    <ligand>
        <name>L-citrulline</name>
        <dbReference type="ChEBI" id="CHEBI:57743"/>
    </ligand>
</feature>
<dbReference type="PANTHER" id="PTHR11587">
    <property type="entry name" value="ARGININOSUCCINATE SYNTHASE"/>
    <property type="match status" value="1"/>
</dbReference>
<feature type="binding site" evidence="10">
    <location>
        <position position="269"/>
    </location>
    <ligand>
        <name>L-citrulline</name>
        <dbReference type="ChEBI" id="CHEBI:57743"/>
    </ligand>
</feature>
<dbReference type="Proteomes" id="UP000230088">
    <property type="component" value="Unassembled WGS sequence"/>
</dbReference>
<dbReference type="FunFam" id="3.40.50.620:FF:000019">
    <property type="entry name" value="Argininosuccinate synthase"/>
    <property type="match status" value="1"/>
</dbReference>
<dbReference type="SUPFAM" id="SSF52402">
    <property type="entry name" value="Adenine nucleotide alpha hydrolases-like"/>
    <property type="match status" value="1"/>
</dbReference>
<evidence type="ECO:0000256" key="2">
    <source>
        <dbReference type="ARBA" id="ARBA00011881"/>
    </source>
</evidence>
<protein>
    <recommendedName>
        <fullName evidence="4 10">Argininosuccinate synthase</fullName>
        <ecNumber evidence="3 10">6.3.4.5</ecNumber>
    </recommendedName>
    <alternativeName>
        <fullName evidence="10">Citrulline--aspartate ligase</fullName>
    </alternativeName>
</protein>
<dbReference type="PROSITE" id="PS00565">
    <property type="entry name" value="ARGININOSUCCIN_SYN_2"/>
    <property type="match status" value="1"/>
</dbReference>
<accession>A0A2H0YM76</accession>
<comment type="catalytic activity">
    <reaction evidence="10">
        <text>L-citrulline + L-aspartate + ATP = 2-(N(omega)-L-arginino)succinate + AMP + diphosphate + H(+)</text>
        <dbReference type="Rhea" id="RHEA:10932"/>
        <dbReference type="ChEBI" id="CHEBI:15378"/>
        <dbReference type="ChEBI" id="CHEBI:29991"/>
        <dbReference type="ChEBI" id="CHEBI:30616"/>
        <dbReference type="ChEBI" id="CHEBI:33019"/>
        <dbReference type="ChEBI" id="CHEBI:57472"/>
        <dbReference type="ChEBI" id="CHEBI:57743"/>
        <dbReference type="ChEBI" id="CHEBI:456215"/>
        <dbReference type="EC" id="6.3.4.5"/>
    </reaction>
</comment>
<evidence type="ECO:0000256" key="7">
    <source>
        <dbReference type="ARBA" id="ARBA00022605"/>
    </source>
</evidence>
<keyword evidence="5 10" id="KW-0055">Arginine biosynthesis</keyword>
<feature type="binding site" evidence="10">
    <location>
        <position position="86"/>
    </location>
    <ligand>
        <name>L-citrulline</name>
        <dbReference type="ChEBI" id="CHEBI:57743"/>
    </ligand>
</feature>
<evidence type="ECO:0000256" key="6">
    <source>
        <dbReference type="ARBA" id="ARBA00022598"/>
    </source>
</evidence>
<comment type="caution">
    <text evidence="13">The sequence shown here is derived from an EMBL/GenBank/DDBJ whole genome shotgun (WGS) entry which is preliminary data.</text>
</comment>
<dbReference type="Pfam" id="PF00764">
    <property type="entry name" value="Arginosuc_synth"/>
    <property type="match status" value="1"/>
</dbReference>